<organism evidence="1 2">
    <name type="scientific">Lupinus luteus</name>
    <name type="common">European yellow lupine</name>
    <dbReference type="NCBI Taxonomy" id="3873"/>
    <lineage>
        <taxon>Eukaryota</taxon>
        <taxon>Viridiplantae</taxon>
        <taxon>Streptophyta</taxon>
        <taxon>Embryophyta</taxon>
        <taxon>Tracheophyta</taxon>
        <taxon>Spermatophyta</taxon>
        <taxon>Magnoliopsida</taxon>
        <taxon>eudicotyledons</taxon>
        <taxon>Gunneridae</taxon>
        <taxon>Pentapetalae</taxon>
        <taxon>rosids</taxon>
        <taxon>fabids</taxon>
        <taxon>Fabales</taxon>
        <taxon>Fabaceae</taxon>
        <taxon>Papilionoideae</taxon>
        <taxon>50 kb inversion clade</taxon>
        <taxon>genistoids sensu lato</taxon>
        <taxon>core genistoids</taxon>
        <taxon>Genisteae</taxon>
        <taxon>Lupinus</taxon>
    </lineage>
</organism>
<proteinExistence type="predicted"/>
<reference evidence="1 2" key="1">
    <citation type="submission" date="2024-03" db="EMBL/GenBank/DDBJ databases">
        <authorList>
            <person name="Martinez-Hernandez J."/>
        </authorList>
    </citation>
    <scope>NUCLEOTIDE SEQUENCE [LARGE SCALE GENOMIC DNA]</scope>
</reference>
<evidence type="ECO:0008006" key="3">
    <source>
        <dbReference type="Google" id="ProtNLM"/>
    </source>
</evidence>
<gene>
    <name evidence="1" type="ORF">LLUT_LOCUS6080</name>
</gene>
<sequence>MVDVKHQINTFAVSITATLVVLAKQASRLQRKLKKAATEPASGNSFKFKLKSPKSLFRKPKNLLKKMSNKTMSFVHKKKKKKKKKEGEEWGDGGVWQKEIMMGDKCEPLDFSGLICYDSMGRQVNQIPLKSPLRQQKH</sequence>
<dbReference type="EMBL" id="CAXHTB010000004">
    <property type="protein sequence ID" value="CAL0305020.1"/>
    <property type="molecule type" value="Genomic_DNA"/>
</dbReference>
<comment type="caution">
    <text evidence="1">The sequence shown here is derived from an EMBL/GenBank/DDBJ whole genome shotgun (WGS) entry which is preliminary data.</text>
</comment>
<accession>A0AAV1W6L7</accession>
<protein>
    <recommendedName>
        <fullName evidence="3">Transmembrane protein</fullName>
    </recommendedName>
</protein>
<evidence type="ECO:0000313" key="1">
    <source>
        <dbReference type="EMBL" id="CAL0305020.1"/>
    </source>
</evidence>
<keyword evidence="2" id="KW-1185">Reference proteome</keyword>
<dbReference type="PANTHER" id="PTHR33237:SF46">
    <property type="entry name" value="OS01G0606100 PROTEIN"/>
    <property type="match status" value="1"/>
</dbReference>
<name>A0AAV1W6L7_LUPLU</name>
<evidence type="ECO:0000313" key="2">
    <source>
        <dbReference type="Proteomes" id="UP001497480"/>
    </source>
</evidence>
<dbReference type="PANTHER" id="PTHR33237">
    <property type="entry name" value="F2P16.13 PROTEIN-RELATED"/>
    <property type="match status" value="1"/>
</dbReference>
<dbReference type="Proteomes" id="UP001497480">
    <property type="component" value="Unassembled WGS sequence"/>
</dbReference>
<dbReference type="AlphaFoldDB" id="A0AAV1W6L7"/>